<organism evidence="1 2">
    <name type="scientific">Dentiscutata heterogama</name>
    <dbReference type="NCBI Taxonomy" id="1316150"/>
    <lineage>
        <taxon>Eukaryota</taxon>
        <taxon>Fungi</taxon>
        <taxon>Fungi incertae sedis</taxon>
        <taxon>Mucoromycota</taxon>
        <taxon>Glomeromycotina</taxon>
        <taxon>Glomeromycetes</taxon>
        <taxon>Diversisporales</taxon>
        <taxon>Gigasporaceae</taxon>
        <taxon>Dentiscutata</taxon>
    </lineage>
</organism>
<keyword evidence="2" id="KW-1185">Reference proteome</keyword>
<reference evidence="1" key="1">
    <citation type="submission" date="2021-06" db="EMBL/GenBank/DDBJ databases">
        <authorList>
            <person name="Kallberg Y."/>
            <person name="Tangrot J."/>
            <person name="Rosling A."/>
        </authorList>
    </citation>
    <scope>NUCLEOTIDE SEQUENCE</scope>
    <source>
        <strain evidence="1">IL203A</strain>
    </source>
</reference>
<feature type="non-terminal residue" evidence="1">
    <location>
        <position position="1"/>
    </location>
</feature>
<comment type="caution">
    <text evidence="1">The sequence shown here is derived from an EMBL/GenBank/DDBJ whole genome shotgun (WGS) entry which is preliminary data.</text>
</comment>
<dbReference type="Proteomes" id="UP000789702">
    <property type="component" value="Unassembled WGS sequence"/>
</dbReference>
<evidence type="ECO:0000313" key="1">
    <source>
        <dbReference type="EMBL" id="CAG8595227.1"/>
    </source>
</evidence>
<evidence type="ECO:0000313" key="2">
    <source>
        <dbReference type="Proteomes" id="UP000789702"/>
    </source>
</evidence>
<sequence>STVFSACDYNTACKCPTGLPQGQYCGKQLGCNRTSVYECSPSGGTCEYGYRDSCALCDALTCNCTISTASCISKNDCDNYCTTNSQCCSGFTCINNVCS</sequence>
<proteinExistence type="predicted"/>
<protein>
    <submittedName>
        <fullName evidence="1">1962_t:CDS:1</fullName>
    </submittedName>
</protein>
<dbReference type="EMBL" id="CAJVPU010009477">
    <property type="protein sequence ID" value="CAG8595227.1"/>
    <property type="molecule type" value="Genomic_DNA"/>
</dbReference>
<accession>A0ACA9MJQ1</accession>
<name>A0ACA9MJQ1_9GLOM</name>
<gene>
    <name evidence="1" type="ORF">DHETER_LOCUS7022</name>
</gene>